<reference evidence="2 3" key="1">
    <citation type="submission" date="2020-09" db="EMBL/GenBank/DDBJ databases">
        <title>De no assembly of potato wild relative species, Solanum commersonii.</title>
        <authorList>
            <person name="Cho K."/>
        </authorList>
    </citation>
    <scope>NUCLEOTIDE SEQUENCE [LARGE SCALE GENOMIC DNA]</scope>
    <source>
        <strain evidence="2">LZ3.2</strain>
        <tissue evidence="2">Leaf</tissue>
    </source>
</reference>
<feature type="region of interest" description="Disordered" evidence="1">
    <location>
        <begin position="565"/>
        <end position="587"/>
    </location>
</feature>
<accession>A0A9J5ZJY7</accession>
<dbReference type="EMBL" id="JACXVP010000004">
    <property type="protein sequence ID" value="KAG5611878.1"/>
    <property type="molecule type" value="Genomic_DNA"/>
</dbReference>
<dbReference type="InterPro" id="IPR055315">
    <property type="entry name" value="Cramped-like"/>
</dbReference>
<dbReference type="PANTHER" id="PTHR21677">
    <property type="entry name" value="CRAMPED PROTEIN"/>
    <property type="match status" value="1"/>
</dbReference>
<name>A0A9J5ZJY7_SOLCO</name>
<dbReference type="Proteomes" id="UP000824120">
    <property type="component" value="Chromosome 4"/>
</dbReference>
<sequence>MKSSRCMKRKVGDVHEKYSDKENVASKKATCRIGRQNLKAVGECRNLSAGENDVTLPLHAAKASCQKLPGRTTCSPVTKGGAAEGSQQLNSCKKIKLQLFPINKSTRQRLEKDGCNPFQELTLSAQKKISSVIKHLNTKWSSTSLGLGELLLFPYDTYTENITSQKRWSSKDTNVSAGEVYAAIGSPAIFRLRYDWFSDLKLKTFEVPDSSQPSGMHSQSRGNKRIFAAAMDSANDKVEGAKLKNEELIKPICNNERANVTENQNMALNIPVDHMVSYYACLVPSLSLLFCKSFQSSNLKPFRVFADFSFLIRTYAEKLNRMKNNAAPLSCDLGNVCSGCPGCLTGSTWGERDGWGCGWPDLKISRLIAGLIGLVWVDEVRKQNVLSKIDNPWNDILTNLSIGGLFSEASMPGKISNSENKLDLQPPPFSSYFSTGNFPSEASSQGKISDFNLASKETSGLKETSECGHHIESNFLWDFNCTNLSIGGFLSEVSLLEKLKKHDQRSEDKPSSQDAFVAACINSQPEISKSSPHELHSSILDAEETCHAFPVRKASSGNENATTLCGTAGPDNSKSFRIPSSSNAAGRTTQSLIMQDQSSQQPKTTLFPRSRGVFNEDSSLGLKGNIKWEDSLGPFDLGQPILRPVSGGDSVSLSEFVK</sequence>
<dbReference type="OrthoDB" id="745018at2759"/>
<protein>
    <submittedName>
        <fullName evidence="2">Uncharacterized protein</fullName>
    </submittedName>
</protein>
<dbReference type="AlphaFoldDB" id="A0A9J5ZJY7"/>
<evidence type="ECO:0000313" key="3">
    <source>
        <dbReference type="Proteomes" id="UP000824120"/>
    </source>
</evidence>
<dbReference type="GO" id="GO:0007389">
    <property type="term" value="P:pattern specification process"/>
    <property type="evidence" value="ECO:0007669"/>
    <property type="project" value="TreeGrafter"/>
</dbReference>
<comment type="caution">
    <text evidence="2">The sequence shown here is derived from an EMBL/GenBank/DDBJ whole genome shotgun (WGS) entry which is preliminary data.</text>
</comment>
<proteinExistence type="predicted"/>
<organism evidence="2 3">
    <name type="scientific">Solanum commersonii</name>
    <name type="common">Commerson's wild potato</name>
    <name type="synonym">Commerson's nightshade</name>
    <dbReference type="NCBI Taxonomy" id="4109"/>
    <lineage>
        <taxon>Eukaryota</taxon>
        <taxon>Viridiplantae</taxon>
        <taxon>Streptophyta</taxon>
        <taxon>Embryophyta</taxon>
        <taxon>Tracheophyta</taxon>
        <taxon>Spermatophyta</taxon>
        <taxon>Magnoliopsida</taxon>
        <taxon>eudicotyledons</taxon>
        <taxon>Gunneridae</taxon>
        <taxon>Pentapetalae</taxon>
        <taxon>asterids</taxon>
        <taxon>lamiids</taxon>
        <taxon>Solanales</taxon>
        <taxon>Solanaceae</taxon>
        <taxon>Solanoideae</taxon>
        <taxon>Solaneae</taxon>
        <taxon>Solanum</taxon>
    </lineage>
</organism>
<evidence type="ECO:0000256" key="1">
    <source>
        <dbReference type="SAM" id="MobiDB-lite"/>
    </source>
</evidence>
<keyword evidence="3" id="KW-1185">Reference proteome</keyword>
<dbReference type="PANTHER" id="PTHR21677:SF4">
    <property type="entry name" value="TSL-KINASE INTERACTING-LIKE PROTEIN"/>
    <property type="match status" value="1"/>
</dbReference>
<evidence type="ECO:0000313" key="2">
    <source>
        <dbReference type="EMBL" id="KAG5611878.1"/>
    </source>
</evidence>
<gene>
    <name evidence="2" type="ORF">H5410_023159</name>
</gene>
<dbReference type="GO" id="GO:0005634">
    <property type="term" value="C:nucleus"/>
    <property type="evidence" value="ECO:0007669"/>
    <property type="project" value="TreeGrafter"/>
</dbReference>
<dbReference type="GO" id="GO:0003682">
    <property type="term" value="F:chromatin binding"/>
    <property type="evidence" value="ECO:0007669"/>
    <property type="project" value="InterPro"/>
</dbReference>